<organism evidence="1 2">
    <name type="scientific">SAR86 cluster bacterium</name>
    <dbReference type="NCBI Taxonomy" id="2030880"/>
    <lineage>
        <taxon>Bacteria</taxon>
        <taxon>Pseudomonadati</taxon>
        <taxon>Pseudomonadota</taxon>
        <taxon>Gammaproteobacteria</taxon>
        <taxon>SAR86 cluster</taxon>
    </lineage>
</organism>
<dbReference type="EMBL" id="JACETM010000009">
    <property type="protein sequence ID" value="MBA4723883.1"/>
    <property type="molecule type" value="Genomic_DNA"/>
</dbReference>
<protein>
    <submittedName>
        <fullName evidence="1">Uncharacterized protein</fullName>
    </submittedName>
</protein>
<gene>
    <name evidence="1" type="ORF">H2021_01575</name>
</gene>
<evidence type="ECO:0000313" key="1">
    <source>
        <dbReference type="EMBL" id="MBA4723883.1"/>
    </source>
</evidence>
<accession>A0A838YR03</accession>
<evidence type="ECO:0000313" key="2">
    <source>
        <dbReference type="Proteomes" id="UP000585327"/>
    </source>
</evidence>
<proteinExistence type="predicted"/>
<dbReference type="AlphaFoldDB" id="A0A838YR03"/>
<name>A0A838YR03_9GAMM</name>
<comment type="caution">
    <text evidence="1">The sequence shown here is derived from an EMBL/GenBank/DDBJ whole genome shotgun (WGS) entry which is preliminary data.</text>
</comment>
<dbReference type="Proteomes" id="UP000585327">
    <property type="component" value="Unassembled WGS sequence"/>
</dbReference>
<reference evidence="1 2" key="1">
    <citation type="submission" date="2020-06" db="EMBL/GenBank/DDBJ databases">
        <title>Dysbiosis in marine aquaculture revealed through microbiome analysis: reverse ecology for environmental sustainability.</title>
        <authorList>
            <person name="Haro-Moreno J.M."/>
            <person name="Coutinho F.H."/>
            <person name="Zaragoza-Solas A."/>
            <person name="Picazo A."/>
            <person name="Almagro-Moreno S."/>
            <person name="Lopez-Perez M."/>
        </authorList>
    </citation>
    <scope>NUCLEOTIDE SEQUENCE [LARGE SCALE GENOMIC DNA]</scope>
    <source>
        <strain evidence="1">MCMED-G42</strain>
    </source>
</reference>
<sequence>MKYAFKTQDEELEKYLFNLKESCIIEHEDNWFKEKSHTKLYPNIEDAKAKIAKPHYWILNAIDEYESADEKNESLIALAILVFKSNYYSQKLVASDENLEAKKDLINYMSNLGVGVDEICKILPSMDAPAYARVDLENDELLSFVNEILNNQ</sequence>